<dbReference type="NCBIfam" id="TIGR00129">
    <property type="entry name" value="fdhD_narQ"/>
    <property type="match status" value="1"/>
</dbReference>
<dbReference type="STRING" id="343013.SAMN04489707_10304"/>
<dbReference type="PANTHER" id="PTHR30592:SF1">
    <property type="entry name" value="SULFUR CARRIER PROTEIN FDHD"/>
    <property type="match status" value="1"/>
</dbReference>
<evidence type="ECO:0000256" key="2">
    <source>
        <dbReference type="ARBA" id="ARBA00023150"/>
    </source>
</evidence>
<evidence type="ECO:0000256" key="3">
    <source>
        <dbReference type="HAMAP-Rule" id="MF_00187"/>
    </source>
</evidence>
<dbReference type="AlphaFoldDB" id="A0A1I7JS52"/>
<dbReference type="InterPro" id="IPR003786">
    <property type="entry name" value="FdhD"/>
</dbReference>
<dbReference type="Proteomes" id="UP000183656">
    <property type="component" value="Unassembled WGS sequence"/>
</dbReference>
<dbReference type="EMBL" id="FPBX01000030">
    <property type="protein sequence ID" value="SFU87968.1"/>
    <property type="molecule type" value="Genomic_DNA"/>
</dbReference>
<reference evidence="4 5" key="1">
    <citation type="submission" date="2016-10" db="EMBL/GenBank/DDBJ databases">
        <authorList>
            <person name="de Groot N.N."/>
        </authorList>
    </citation>
    <scope>NUCLEOTIDE SEQUENCE [LARGE SCALE GENOMIC DNA]</scope>
    <source>
        <strain evidence="4 5">R-24608</strain>
    </source>
</reference>
<protein>
    <recommendedName>
        <fullName evidence="3">Sulfur carrier protein FdhD</fullName>
    </recommendedName>
</protein>
<keyword evidence="2 3" id="KW-0501">Molybdenum cofactor biosynthesis</keyword>
<dbReference type="Gene3D" id="3.40.140.10">
    <property type="entry name" value="Cytidine Deaminase, domain 2"/>
    <property type="match status" value="1"/>
</dbReference>
<comment type="function">
    <text evidence="3">Required for formate dehydrogenase (FDH) activity. Acts as a sulfur carrier protein that transfers sulfur from IscS to the molybdenum cofactor prior to its insertion into FDH.</text>
</comment>
<dbReference type="PANTHER" id="PTHR30592">
    <property type="entry name" value="FORMATE DEHYDROGENASE"/>
    <property type="match status" value="1"/>
</dbReference>
<sequence>MSDPIEPACPLAPGAAGACPPQPLADVAVQRWHSGGGAPQFYASYVAAEVPVALVFNGISHAVMMATPQDLEAFAVGFALSEGIVEQPQECRDLEVTLHGLGTPDASCAVHMEISPRQFARLKDRRRTLAGRTGCGVCGIDSLQALDLHPAPLAAPAWREQLDAARILRPFGALAARQTLNVQVGSLHAAGWATPEGELTDVLEDVGRHNALDKLFGRLALAGRLGEPGFVIMTSRTSYELVRKCARLGVPAFATISAPTALALQLAQEAGMHLWAMCRPPTALRYA</sequence>
<dbReference type="SUPFAM" id="SSF53927">
    <property type="entry name" value="Cytidine deaminase-like"/>
    <property type="match status" value="1"/>
</dbReference>
<accession>A0A1I7JS52</accession>
<evidence type="ECO:0000313" key="4">
    <source>
        <dbReference type="EMBL" id="SFU87968.1"/>
    </source>
</evidence>
<proteinExistence type="inferred from homology"/>
<name>A0A1I7JS52_9BURK</name>
<comment type="similarity">
    <text evidence="3">Belongs to the FdhD family.</text>
</comment>
<dbReference type="Pfam" id="PF02634">
    <property type="entry name" value="FdhD-NarQ"/>
    <property type="match status" value="1"/>
</dbReference>
<dbReference type="HAMAP" id="MF_00187">
    <property type="entry name" value="FdhD"/>
    <property type="match status" value="1"/>
</dbReference>
<comment type="caution">
    <text evidence="3">Lacks conserved residue(s) required for the propagation of feature annotation.</text>
</comment>
<dbReference type="GO" id="GO:0097163">
    <property type="term" value="F:sulfur carrier activity"/>
    <property type="evidence" value="ECO:0007669"/>
    <property type="project" value="UniProtKB-UniRule"/>
</dbReference>
<dbReference type="GO" id="GO:0016783">
    <property type="term" value="F:sulfurtransferase activity"/>
    <property type="evidence" value="ECO:0007669"/>
    <property type="project" value="InterPro"/>
</dbReference>
<keyword evidence="1 3" id="KW-0963">Cytoplasm</keyword>
<gene>
    <name evidence="3" type="primary">fdhD</name>
    <name evidence="4" type="ORF">SAMN04489707_10304</name>
</gene>
<keyword evidence="5" id="KW-1185">Reference proteome</keyword>
<comment type="subcellular location">
    <subcellularLocation>
        <location evidence="3">Cytoplasm</location>
    </subcellularLocation>
</comment>
<dbReference type="Gene3D" id="3.10.20.10">
    <property type="match status" value="1"/>
</dbReference>
<dbReference type="RefSeq" id="WP_054256790.1">
    <property type="nucleotide sequence ID" value="NZ_CYIG01000024.1"/>
</dbReference>
<evidence type="ECO:0000313" key="5">
    <source>
        <dbReference type="Proteomes" id="UP000183656"/>
    </source>
</evidence>
<dbReference type="GO" id="GO:0005737">
    <property type="term" value="C:cytoplasm"/>
    <property type="evidence" value="ECO:0007669"/>
    <property type="project" value="UniProtKB-SubCell"/>
</dbReference>
<dbReference type="GO" id="GO:0006777">
    <property type="term" value="P:Mo-molybdopterin cofactor biosynthetic process"/>
    <property type="evidence" value="ECO:0007669"/>
    <property type="project" value="UniProtKB-UniRule"/>
</dbReference>
<evidence type="ECO:0000256" key="1">
    <source>
        <dbReference type="ARBA" id="ARBA00022490"/>
    </source>
</evidence>
<feature type="active site" description="Cysteine persulfide intermediate" evidence="3">
    <location>
        <position position="135"/>
    </location>
</feature>
<dbReference type="OrthoDB" id="3197277at2"/>
<dbReference type="InterPro" id="IPR016193">
    <property type="entry name" value="Cytidine_deaminase-like"/>
</dbReference>
<dbReference type="PIRSF" id="PIRSF015626">
    <property type="entry name" value="FdhD"/>
    <property type="match status" value="1"/>
</dbReference>
<organism evidence="4 5">
    <name type="scientific">Paenacidovorax caeni</name>
    <dbReference type="NCBI Taxonomy" id="343013"/>
    <lineage>
        <taxon>Bacteria</taxon>
        <taxon>Pseudomonadati</taxon>
        <taxon>Pseudomonadota</taxon>
        <taxon>Betaproteobacteria</taxon>
        <taxon>Burkholderiales</taxon>
        <taxon>Comamonadaceae</taxon>
        <taxon>Paenacidovorax</taxon>
    </lineage>
</organism>